<dbReference type="AlphaFoldDB" id="A0A7J7GMY8"/>
<dbReference type="PANTHER" id="PTHR28630">
    <property type="match status" value="1"/>
</dbReference>
<gene>
    <name evidence="1" type="ORF">HYC85_021935</name>
</gene>
<dbReference type="Pfam" id="PF13911">
    <property type="entry name" value="AhpC-TSA_2"/>
    <property type="match status" value="1"/>
</dbReference>
<sequence length="99" mass="10700">MDAASVALVLIGPGSIDQAKAFSEQTKFKGEVYADPSYSSYKALRFVSGVSTTFTPGVCRSEDYTGIHGRLPTGLGAVLRKGHQDKRRLVLNHLMNLLS</sequence>
<organism evidence="1 2">
    <name type="scientific">Camellia sinensis</name>
    <name type="common">Tea plant</name>
    <name type="synonym">Thea sinensis</name>
    <dbReference type="NCBI Taxonomy" id="4442"/>
    <lineage>
        <taxon>Eukaryota</taxon>
        <taxon>Viridiplantae</taxon>
        <taxon>Streptophyta</taxon>
        <taxon>Embryophyta</taxon>
        <taxon>Tracheophyta</taxon>
        <taxon>Spermatophyta</taxon>
        <taxon>Magnoliopsida</taxon>
        <taxon>eudicotyledons</taxon>
        <taxon>Gunneridae</taxon>
        <taxon>Pentapetalae</taxon>
        <taxon>asterids</taxon>
        <taxon>Ericales</taxon>
        <taxon>Theaceae</taxon>
        <taxon>Camellia</taxon>
    </lineage>
</organism>
<dbReference type="InterPro" id="IPR032801">
    <property type="entry name" value="PXL2A/B/C"/>
</dbReference>
<protein>
    <submittedName>
        <fullName evidence="1">Uncharacterized protein</fullName>
    </submittedName>
</protein>
<name>A0A7J7GMY8_CAMSI</name>
<reference evidence="1 2" key="2">
    <citation type="submission" date="2020-07" db="EMBL/GenBank/DDBJ databases">
        <title>Genome assembly of wild tea tree DASZ reveals pedigree and selection history of tea varieties.</title>
        <authorList>
            <person name="Zhang W."/>
        </authorList>
    </citation>
    <scope>NUCLEOTIDE SEQUENCE [LARGE SCALE GENOMIC DNA]</scope>
    <source>
        <strain evidence="2">cv. G240</strain>
        <tissue evidence="1">Leaf</tissue>
    </source>
</reference>
<reference evidence="2" key="1">
    <citation type="journal article" date="2020" name="Nat. Commun.">
        <title>Genome assembly of wild tea tree DASZ reveals pedigree and selection history of tea varieties.</title>
        <authorList>
            <person name="Zhang W."/>
            <person name="Zhang Y."/>
            <person name="Qiu H."/>
            <person name="Guo Y."/>
            <person name="Wan H."/>
            <person name="Zhang X."/>
            <person name="Scossa F."/>
            <person name="Alseekh S."/>
            <person name="Zhang Q."/>
            <person name="Wang P."/>
            <person name="Xu L."/>
            <person name="Schmidt M.H."/>
            <person name="Jia X."/>
            <person name="Li D."/>
            <person name="Zhu A."/>
            <person name="Guo F."/>
            <person name="Chen W."/>
            <person name="Ni D."/>
            <person name="Usadel B."/>
            <person name="Fernie A.R."/>
            <person name="Wen W."/>
        </authorList>
    </citation>
    <scope>NUCLEOTIDE SEQUENCE [LARGE SCALE GENOMIC DNA]</scope>
    <source>
        <strain evidence="2">cv. G240</strain>
    </source>
</reference>
<evidence type="ECO:0000313" key="2">
    <source>
        <dbReference type="Proteomes" id="UP000593564"/>
    </source>
</evidence>
<proteinExistence type="predicted"/>
<keyword evidence="2" id="KW-1185">Reference proteome</keyword>
<dbReference type="EMBL" id="JACBKZ010000010">
    <property type="protein sequence ID" value="KAF5940768.1"/>
    <property type="molecule type" value="Genomic_DNA"/>
</dbReference>
<dbReference type="PANTHER" id="PTHR28630:SF11">
    <property type="entry name" value="THIOREDOXIN-LIKE PROTEIN AAED1, CHLOROPLASTIC"/>
    <property type="match status" value="1"/>
</dbReference>
<accession>A0A7J7GMY8</accession>
<evidence type="ECO:0000313" key="1">
    <source>
        <dbReference type="EMBL" id="KAF5940768.1"/>
    </source>
</evidence>
<comment type="caution">
    <text evidence="1">The sequence shown here is derived from an EMBL/GenBank/DDBJ whole genome shotgun (WGS) entry which is preliminary data.</text>
</comment>
<dbReference type="Proteomes" id="UP000593564">
    <property type="component" value="Unassembled WGS sequence"/>
</dbReference>
<dbReference type="GO" id="GO:0009507">
    <property type="term" value="C:chloroplast"/>
    <property type="evidence" value="ECO:0007669"/>
    <property type="project" value="TreeGrafter"/>
</dbReference>